<evidence type="ECO:0000313" key="1">
    <source>
        <dbReference type="EMBL" id="KAI7992165.1"/>
    </source>
</evidence>
<accession>A0ACC0FTT8</accession>
<name>A0ACC0FTT8_9ERIC</name>
<organism evidence="1 2">
    <name type="scientific">Camellia lanceoleosa</name>
    <dbReference type="NCBI Taxonomy" id="1840588"/>
    <lineage>
        <taxon>Eukaryota</taxon>
        <taxon>Viridiplantae</taxon>
        <taxon>Streptophyta</taxon>
        <taxon>Embryophyta</taxon>
        <taxon>Tracheophyta</taxon>
        <taxon>Spermatophyta</taxon>
        <taxon>Magnoliopsida</taxon>
        <taxon>eudicotyledons</taxon>
        <taxon>Gunneridae</taxon>
        <taxon>Pentapetalae</taxon>
        <taxon>asterids</taxon>
        <taxon>Ericales</taxon>
        <taxon>Theaceae</taxon>
        <taxon>Camellia</taxon>
    </lineage>
</organism>
<reference evidence="1 2" key="1">
    <citation type="journal article" date="2022" name="Plant J.">
        <title>Chromosome-level genome of Camellia lanceoleosa provides a valuable resource for understanding genome evolution and self-incompatibility.</title>
        <authorList>
            <person name="Gong W."/>
            <person name="Xiao S."/>
            <person name="Wang L."/>
            <person name="Liao Z."/>
            <person name="Chang Y."/>
            <person name="Mo W."/>
            <person name="Hu G."/>
            <person name="Li W."/>
            <person name="Zhao G."/>
            <person name="Zhu H."/>
            <person name="Hu X."/>
            <person name="Ji K."/>
            <person name="Xiang X."/>
            <person name="Song Q."/>
            <person name="Yuan D."/>
            <person name="Jin S."/>
            <person name="Zhang L."/>
        </authorList>
    </citation>
    <scope>NUCLEOTIDE SEQUENCE [LARGE SCALE GENOMIC DNA]</scope>
    <source>
        <strain evidence="1">SQ_2022a</strain>
    </source>
</reference>
<comment type="caution">
    <text evidence="1">The sequence shown here is derived from an EMBL/GenBank/DDBJ whole genome shotgun (WGS) entry which is preliminary data.</text>
</comment>
<gene>
    <name evidence="1" type="ORF">LOK49_LG12G00325</name>
</gene>
<dbReference type="EMBL" id="CM045770">
    <property type="protein sequence ID" value="KAI7992165.1"/>
    <property type="molecule type" value="Genomic_DNA"/>
</dbReference>
<dbReference type="Proteomes" id="UP001060215">
    <property type="component" value="Chromosome 13"/>
</dbReference>
<proteinExistence type="predicted"/>
<protein>
    <submittedName>
        <fullName evidence="1">Uncharacterized protein</fullName>
    </submittedName>
</protein>
<keyword evidence="2" id="KW-1185">Reference proteome</keyword>
<evidence type="ECO:0000313" key="2">
    <source>
        <dbReference type="Proteomes" id="UP001060215"/>
    </source>
</evidence>
<sequence>MKVEILSRKFIKPSTLTHHSLRDHKISFIDELAPSMNVPIILYYPAQCNNDAAKNASLFNQLEKSLAETLTQFYPLAGRYIKDDHVIYCNDQGVDYVEARVDVQLLEFLDHGDNKPQFFNQFIPRETGAVDETTDPLLSIQLSMFECGGLAVGVSIAHRIADASTLSTFLNAWAIASRVGIDNVTVHPSFNSVFIPGRNLPALNLGIPRSGDNGAKTRMFFFNKKAISTLRTKASTDNDNKGKRGPTRVLLVSAVIWRALVAVAQAKHGHPRASGVLQTINLRKKTVPPLPEHSCGNFWGLAMTGCMGDESRMELQGFVDLIGAAIRNTVTDSANVLSLGEDGHMKLIKAFIEANQNFSNAKMDSYLFTSWCRFPFYEIDFGWGKPVWTSLVSVPVKNFICLMDNKEGDGIEAWVFLDEKDMVDFEQDQTIRAFTT</sequence>